<dbReference type="Proteomes" id="UP001560293">
    <property type="component" value="Unassembled WGS sequence"/>
</dbReference>
<feature type="compositionally biased region" description="Basic residues" evidence="5">
    <location>
        <begin position="246"/>
        <end position="258"/>
    </location>
</feature>
<dbReference type="InterPro" id="IPR051260">
    <property type="entry name" value="Diverse_substr_monoxygenases"/>
</dbReference>
<evidence type="ECO:0000256" key="5">
    <source>
        <dbReference type="SAM" id="MobiDB-lite"/>
    </source>
</evidence>
<comment type="caution">
    <text evidence="8">The sequence shown here is derived from an EMBL/GenBank/DDBJ whole genome shotgun (WGS) entry which is preliminary data.</text>
</comment>
<proteinExistence type="predicted"/>
<dbReference type="SUPFAM" id="SSF51679">
    <property type="entry name" value="Bacterial luciferase-like"/>
    <property type="match status" value="1"/>
</dbReference>
<gene>
    <name evidence="8" type="ORF">AB6N35_16310</name>
</gene>
<dbReference type="PANTHER" id="PTHR30011:SF16">
    <property type="entry name" value="C2H2 FINGER DOMAIN TRANSCRIPTION FACTOR (EUROFUNG)-RELATED"/>
    <property type="match status" value="1"/>
</dbReference>
<evidence type="ECO:0000256" key="2">
    <source>
        <dbReference type="ARBA" id="ARBA00022643"/>
    </source>
</evidence>
<keyword evidence="4" id="KW-0503">Monooxygenase</keyword>
<feature type="compositionally biased region" description="Basic and acidic residues" evidence="5">
    <location>
        <begin position="213"/>
        <end position="224"/>
    </location>
</feature>
<dbReference type="Gene3D" id="3.20.20.30">
    <property type="entry name" value="Luciferase-like domain"/>
    <property type="match status" value="1"/>
</dbReference>
<feature type="transmembrane region" description="Helical" evidence="6">
    <location>
        <begin position="20"/>
        <end position="48"/>
    </location>
</feature>
<keyword evidence="9" id="KW-1185">Reference proteome</keyword>
<dbReference type="PANTHER" id="PTHR30011">
    <property type="entry name" value="ALKANESULFONATE MONOOXYGENASE-RELATED"/>
    <property type="match status" value="1"/>
</dbReference>
<dbReference type="InterPro" id="IPR014509">
    <property type="entry name" value="YjdF-like"/>
</dbReference>
<dbReference type="Pfam" id="PF00296">
    <property type="entry name" value="Bac_luciferase"/>
    <property type="match status" value="1"/>
</dbReference>
<keyword evidence="1" id="KW-0285">Flavoprotein</keyword>
<keyword evidence="2" id="KW-0288">FMN</keyword>
<organism evidence="8 9">
    <name type="scientific">Dietzia cinnamea</name>
    <dbReference type="NCBI Taxonomy" id="321318"/>
    <lineage>
        <taxon>Bacteria</taxon>
        <taxon>Bacillati</taxon>
        <taxon>Actinomycetota</taxon>
        <taxon>Actinomycetes</taxon>
        <taxon>Mycobacteriales</taxon>
        <taxon>Dietziaceae</taxon>
        <taxon>Dietzia</taxon>
    </lineage>
</organism>
<evidence type="ECO:0000256" key="4">
    <source>
        <dbReference type="ARBA" id="ARBA00023033"/>
    </source>
</evidence>
<dbReference type="InterPro" id="IPR036661">
    <property type="entry name" value="Luciferase-like_sf"/>
</dbReference>
<feature type="transmembrane region" description="Helical" evidence="6">
    <location>
        <begin position="90"/>
        <end position="109"/>
    </location>
</feature>
<dbReference type="Pfam" id="PF09997">
    <property type="entry name" value="DUF2238"/>
    <property type="match status" value="1"/>
</dbReference>
<evidence type="ECO:0000256" key="1">
    <source>
        <dbReference type="ARBA" id="ARBA00022630"/>
    </source>
</evidence>
<keyword evidence="6" id="KW-0472">Membrane</keyword>
<evidence type="ECO:0000313" key="9">
    <source>
        <dbReference type="Proteomes" id="UP001560293"/>
    </source>
</evidence>
<keyword evidence="6" id="KW-0812">Transmembrane</keyword>
<sequence length="632" mass="68153">MIDNFLRPAGSAFQTVADALRLLGVLSVVSALLFHGVTDAAIVAFALPGHMLPRFLGMRAWADVAVSATLLVAAWSNVVDLYRTVWWWDIPIHFFLAAALSVVAYVFCAHRGIVRAPGARGFTVTGAVVLTTAFGLALGAMWEMVEWFGYAYLADEIYVTYEDTVGDLAAGGLGALLAGVLMARGPELLLPAATLPARPAPAYGTGRSRPARPRSELHRSRREPASSSSPYPRRREARPTPPSRSGRGRRVRSRRAPRPGRQAVAPGVAAPGDHGRSARRAARAKVEAMTSSPCTRSDGDPRALPGFRRTFAPGRLTLGLGFPMRSRTDSDDVHDPAAQVRLARAAEAGGFAALYVRDIPLRVPSFGDVGQVYDPWIYLTHIAAHTSRIALGTAGIVLPVRHPLHVAKSAASVDRLSGGRFLLGLASGDRPEEFRAFGLEQGERGERFRENLRVMTHALTTEMRGIRWSGGWMHSADVVPKPTAASVPVIMIGSCQQSVAYLAAHGDGWMTYPRDFDAQRRTAAQWRDAVAAAAAGGVGDVNDDADRVDGEVFKPFAQSLQIDLSQDPDESASPITFGFRIGRRRLVDHLEDLRGIGVNHVQLGLGACRRPVGEVIAELAEYVVPHFPAHAH</sequence>
<evidence type="ECO:0000256" key="3">
    <source>
        <dbReference type="ARBA" id="ARBA00023002"/>
    </source>
</evidence>
<dbReference type="EMBL" id="JBFTEZ010000002">
    <property type="protein sequence ID" value="MEX6465878.1"/>
    <property type="molecule type" value="Genomic_DNA"/>
</dbReference>
<keyword evidence="6" id="KW-1133">Transmembrane helix</keyword>
<accession>A0ABV3YM82</accession>
<feature type="transmembrane region" description="Helical" evidence="6">
    <location>
        <begin position="121"/>
        <end position="145"/>
    </location>
</feature>
<dbReference type="RefSeq" id="WP_311200969.1">
    <property type="nucleotide sequence ID" value="NZ_JALXSU010000009.1"/>
</dbReference>
<protein>
    <submittedName>
        <fullName evidence="8">LLM class oxidoreductase</fullName>
    </submittedName>
</protein>
<keyword evidence="3" id="KW-0560">Oxidoreductase</keyword>
<evidence type="ECO:0000313" key="8">
    <source>
        <dbReference type="EMBL" id="MEX6465878.1"/>
    </source>
</evidence>
<dbReference type="NCBIfam" id="TIGR03571">
    <property type="entry name" value="lucif_BA3436"/>
    <property type="match status" value="1"/>
</dbReference>
<dbReference type="InterPro" id="IPR020020">
    <property type="entry name" value="Luciferase-type_oxidoreductase"/>
</dbReference>
<feature type="region of interest" description="Disordered" evidence="5">
    <location>
        <begin position="199"/>
        <end position="308"/>
    </location>
</feature>
<reference evidence="9" key="1">
    <citation type="submission" date="2024-07" db="EMBL/GenBank/DDBJ databases">
        <title>Pseudomonas strain that inhibits Aeromonas fish pathogens.</title>
        <authorList>
            <person name="Wildschutte H."/>
        </authorList>
    </citation>
    <scope>NUCLEOTIDE SEQUENCE [LARGE SCALE GENOMIC DNA]</scope>
    <source>
        <strain evidence="9">n60</strain>
    </source>
</reference>
<dbReference type="InterPro" id="IPR011251">
    <property type="entry name" value="Luciferase-like_dom"/>
</dbReference>
<evidence type="ECO:0000259" key="7">
    <source>
        <dbReference type="Pfam" id="PF00296"/>
    </source>
</evidence>
<name>A0ABV3YM82_9ACTN</name>
<evidence type="ECO:0000256" key="6">
    <source>
        <dbReference type="SAM" id="Phobius"/>
    </source>
</evidence>
<feature type="domain" description="Luciferase-like" evidence="7">
    <location>
        <begin position="326"/>
        <end position="534"/>
    </location>
</feature>